<dbReference type="STRING" id="42251.A0A2T6ZTI1"/>
<dbReference type="InterPro" id="IPR036397">
    <property type="entry name" value="RNaseH_sf"/>
</dbReference>
<gene>
    <name evidence="2" type="ORF">B9Z19DRAFT_36182</name>
</gene>
<sequence length="246" mass="27383">MGFCSRQCPERGHTMRVDERGIDTFTKTCGQQFSSYGVASNPRCSCQWAMANPQGDFQRQIHELISKLQTSNAVRPNLLIFILPNAAVKSYCTLKKICDTTFGIASQCMVLEKCFNLKGQLQYLGNIALKVNVKLGRSNTVIEDPFLIKQPAKIMGYDASHSSPSQGRMNPPPPTFTAISASYDRRCAKYSSVTSCQDAGQEVIQDFGAIAEELLKRFQEQAKRDPAAIIYFRDGLSETEFDKVVP</sequence>
<feature type="domain" description="Piwi" evidence="1">
    <location>
        <begin position="78"/>
        <end position="246"/>
    </location>
</feature>
<dbReference type="Gene3D" id="3.30.420.10">
    <property type="entry name" value="Ribonuclease H-like superfamily/Ribonuclease H"/>
    <property type="match status" value="1"/>
</dbReference>
<dbReference type="Gene3D" id="3.40.50.2300">
    <property type="match status" value="1"/>
</dbReference>
<name>A0A2T6ZTI1_TUBBO</name>
<accession>A0A2T6ZTI1</accession>
<evidence type="ECO:0000313" key="3">
    <source>
        <dbReference type="Proteomes" id="UP000244722"/>
    </source>
</evidence>
<dbReference type="SUPFAM" id="SSF53098">
    <property type="entry name" value="Ribonuclease H-like"/>
    <property type="match status" value="1"/>
</dbReference>
<dbReference type="EMBL" id="NESQ01000106">
    <property type="protein sequence ID" value="PUU78785.1"/>
    <property type="molecule type" value="Genomic_DNA"/>
</dbReference>
<keyword evidence="3" id="KW-1185">Reference proteome</keyword>
<dbReference type="Proteomes" id="UP000244722">
    <property type="component" value="Unassembled WGS sequence"/>
</dbReference>
<proteinExistence type="predicted"/>
<dbReference type="Pfam" id="PF02171">
    <property type="entry name" value="Piwi"/>
    <property type="match status" value="1"/>
</dbReference>
<dbReference type="PANTHER" id="PTHR22891">
    <property type="entry name" value="EUKARYOTIC TRANSLATION INITIATION FACTOR 2C"/>
    <property type="match status" value="1"/>
</dbReference>
<dbReference type="GO" id="GO:0003676">
    <property type="term" value="F:nucleic acid binding"/>
    <property type="evidence" value="ECO:0007669"/>
    <property type="project" value="InterPro"/>
</dbReference>
<dbReference type="InterPro" id="IPR003165">
    <property type="entry name" value="Piwi"/>
</dbReference>
<dbReference type="InterPro" id="IPR012337">
    <property type="entry name" value="RNaseH-like_sf"/>
</dbReference>
<dbReference type="OrthoDB" id="10252740at2759"/>
<reference evidence="2 3" key="1">
    <citation type="submission" date="2017-04" db="EMBL/GenBank/DDBJ databases">
        <title>Draft genome sequence of Tuber borchii Vittad., a whitish edible truffle.</title>
        <authorList>
            <consortium name="DOE Joint Genome Institute"/>
            <person name="Murat C."/>
            <person name="Kuo A."/>
            <person name="Barry K.W."/>
            <person name="Clum A."/>
            <person name="Dockter R.B."/>
            <person name="Fauchery L."/>
            <person name="Iotti M."/>
            <person name="Kohler A."/>
            <person name="Labutti K."/>
            <person name="Lindquist E.A."/>
            <person name="Lipzen A."/>
            <person name="Ohm R.A."/>
            <person name="Wang M."/>
            <person name="Grigoriev I.V."/>
            <person name="Zambonelli A."/>
            <person name="Martin F.M."/>
        </authorList>
    </citation>
    <scope>NUCLEOTIDE SEQUENCE [LARGE SCALE GENOMIC DNA]</scope>
    <source>
        <strain evidence="2 3">Tbo3840</strain>
    </source>
</reference>
<protein>
    <submittedName>
        <fullName evidence="2">Piwi domain-domain-containing protein</fullName>
    </submittedName>
</protein>
<dbReference type="PROSITE" id="PS50822">
    <property type="entry name" value="PIWI"/>
    <property type="match status" value="1"/>
</dbReference>
<evidence type="ECO:0000313" key="2">
    <source>
        <dbReference type="EMBL" id="PUU78785.1"/>
    </source>
</evidence>
<evidence type="ECO:0000259" key="1">
    <source>
        <dbReference type="PROSITE" id="PS50822"/>
    </source>
</evidence>
<dbReference type="AlphaFoldDB" id="A0A2T6ZTI1"/>
<organism evidence="2 3">
    <name type="scientific">Tuber borchii</name>
    <name type="common">White truffle</name>
    <dbReference type="NCBI Taxonomy" id="42251"/>
    <lineage>
        <taxon>Eukaryota</taxon>
        <taxon>Fungi</taxon>
        <taxon>Dikarya</taxon>
        <taxon>Ascomycota</taxon>
        <taxon>Pezizomycotina</taxon>
        <taxon>Pezizomycetes</taxon>
        <taxon>Pezizales</taxon>
        <taxon>Tuberaceae</taxon>
        <taxon>Tuber</taxon>
    </lineage>
</organism>
<comment type="caution">
    <text evidence="2">The sequence shown here is derived from an EMBL/GenBank/DDBJ whole genome shotgun (WGS) entry which is preliminary data.</text>
</comment>